<name>A0A6J8BM27_MYTCO</name>
<dbReference type="OrthoDB" id="5987460at2759"/>
<sequence>MTYLIPIHGVRCLIYINKRGKHYIILDSDEISIVDIFQKLISDEELAFNEGSLNNRLHEYVNYEFIQKTLGTMDSENDQSIAKALLSIFLSRDQLESIGIRPDTARSALQKLQVVQEKIRNAYTAATDMLNLRLTKEIQDKQSKLNNLCNMESNHLSVKRKADIEMEKELLEESLNSKSTLLLQEDKYSVQKFKQATKRLAKKLIAENRIKSRRLGAGPKPLLDSDDEDFIARAIESKSSAHGRRHDSIMYLNHRVTSKDLLSIANYNLIRRGKHMIRSARTVWLRGRPRRNTIEGKRHCGKWLFCAKKPPKTESELHETTHHQRSHVKVNRESMFTPEDMHNVSLEVSMDDKAYLRPGTDVGFRETKAGKIIDVTDQNRSRKLPQHDFAEPKVYQSPSSYRNMTWKAEEINGEEKMIKEKDQSVVVIRPKYYVPSNGSNWASDYMQIVHNHPHLFTVEDEQNRCLYSNTFQSIGQLVRDIAFHLQDTFSGEDLDLLPNEDAKCYLSDKLTAIQSQFIDALESYKTCLEEEKLRLHSLMEKLNDCLAVCETIRDKLGNANLQSDLQPSYNILLKNCNEIISLVDSYGLPQMKTVITELTDAGPGVGSSHLEVRFRMSEIARIHSSDRRLRIHRARDDSAQNEVERTNSAIGDALVDGATLTWQRFKAFDGMTEEEIKDMTIEDIKMHKEMIMEKMFAQKFFQDRECLMKYYDVSKANQKKVPGHAYYDKMQKFMNLHCEQGELYLEYRKRHCIFKQDMMCNFCTDNPPLLEKASEPSPRPYPDYGQLPSFHYMPYKETPVFKEDGLPRNVDDFQPRVQLKKLFSEDKISSNSEEEIKSFSLKYIVDEQLIRKYINHLETLKNDKEKRQLIFQKKKNG</sequence>
<reference evidence="1 2" key="1">
    <citation type="submission" date="2020-06" db="EMBL/GenBank/DDBJ databases">
        <authorList>
            <person name="Li R."/>
            <person name="Bekaert M."/>
        </authorList>
    </citation>
    <scope>NUCLEOTIDE SEQUENCE [LARGE SCALE GENOMIC DNA]</scope>
    <source>
        <strain evidence="2">wild</strain>
    </source>
</reference>
<organism evidence="1 2">
    <name type="scientific">Mytilus coruscus</name>
    <name type="common">Sea mussel</name>
    <dbReference type="NCBI Taxonomy" id="42192"/>
    <lineage>
        <taxon>Eukaryota</taxon>
        <taxon>Metazoa</taxon>
        <taxon>Spiralia</taxon>
        <taxon>Lophotrochozoa</taxon>
        <taxon>Mollusca</taxon>
        <taxon>Bivalvia</taxon>
        <taxon>Autobranchia</taxon>
        <taxon>Pteriomorphia</taxon>
        <taxon>Mytilida</taxon>
        <taxon>Mytiloidea</taxon>
        <taxon>Mytilidae</taxon>
        <taxon>Mytilinae</taxon>
        <taxon>Mytilus</taxon>
    </lineage>
</organism>
<proteinExistence type="predicted"/>
<evidence type="ECO:0000313" key="2">
    <source>
        <dbReference type="Proteomes" id="UP000507470"/>
    </source>
</evidence>
<gene>
    <name evidence="1" type="ORF">MCOR_19823</name>
</gene>
<protein>
    <submittedName>
        <fullName evidence="1">Uncharacterized protein</fullName>
    </submittedName>
</protein>
<accession>A0A6J8BM27</accession>
<dbReference type="AlphaFoldDB" id="A0A6J8BM27"/>
<evidence type="ECO:0000313" key="1">
    <source>
        <dbReference type="EMBL" id="CAC5384150.1"/>
    </source>
</evidence>
<dbReference type="EMBL" id="CACVKT020003486">
    <property type="protein sequence ID" value="CAC5384150.1"/>
    <property type="molecule type" value="Genomic_DNA"/>
</dbReference>
<dbReference type="Proteomes" id="UP000507470">
    <property type="component" value="Unassembled WGS sequence"/>
</dbReference>
<keyword evidence="2" id="KW-1185">Reference proteome</keyword>